<name>A0A1I2HYC8_9BACL</name>
<dbReference type="CDD" id="cd06558">
    <property type="entry name" value="crotonase-like"/>
    <property type="match status" value="1"/>
</dbReference>
<dbReference type="GO" id="GO:0006635">
    <property type="term" value="P:fatty acid beta-oxidation"/>
    <property type="evidence" value="ECO:0007669"/>
    <property type="project" value="TreeGrafter"/>
</dbReference>
<accession>A0A1I2HYC8</accession>
<dbReference type="SUPFAM" id="SSF52096">
    <property type="entry name" value="ClpP/crotonase"/>
    <property type="match status" value="1"/>
</dbReference>
<dbReference type="EMBL" id="FONN01000027">
    <property type="protein sequence ID" value="SFF33787.1"/>
    <property type="molecule type" value="Genomic_DNA"/>
</dbReference>
<keyword evidence="4" id="KW-1185">Reference proteome</keyword>
<reference evidence="4" key="1">
    <citation type="submission" date="2016-10" db="EMBL/GenBank/DDBJ databases">
        <authorList>
            <person name="Varghese N."/>
            <person name="Submissions S."/>
        </authorList>
    </citation>
    <scope>NUCLEOTIDE SEQUENCE [LARGE SCALE GENOMIC DNA]</scope>
    <source>
        <strain evidence="4">CGMCC 1.10223</strain>
    </source>
</reference>
<evidence type="ECO:0000256" key="1">
    <source>
        <dbReference type="ARBA" id="ARBA00005254"/>
    </source>
</evidence>
<organism evidence="3 4">
    <name type="scientific">Paenibacillus algorifonticola</name>
    <dbReference type="NCBI Taxonomy" id="684063"/>
    <lineage>
        <taxon>Bacteria</taxon>
        <taxon>Bacillati</taxon>
        <taxon>Bacillota</taxon>
        <taxon>Bacilli</taxon>
        <taxon>Bacillales</taxon>
        <taxon>Paenibacillaceae</taxon>
        <taxon>Paenibacillus</taxon>
    </lineage>
</organism>
<protein>
    <submittedName>
        <fullName evidence="3">3-hydroxypropionyl-coenzyme A dehydratase</fullName>
    </submittedName>
</protein>
<dbReference type="AlphaFoldDB" id="A0A1I2HYC8"/>
<dbReference type="PROSITE" id="PS00166">
    <property type="entry name" value="ENOYL_COA_HYDRATASE"/>
    <property type="match status" value="1"/>
</dbReference>
<dbReference type="PANTHER" id="PTHR11941:SF54">
    <property type="entry name" value="ENOYL-COA HYDRATASE, MITOCHONDRIAL"/>
    <property type="match status" value="1"/>
</dbReference>
<dbReference type="InterPro" id="IPR001753">
    <property type="entry name" value="Enoyl-CoA_hydra/iso"/>
</dbReference>
<sequence length="266" mass="29030">MSANPGIEFHKEGRIGIIRFNNPPLNLGTNNGLALLEKILADIESDGELRAVVLTHNGKVFSAGSDMNEIQQHLEKDTYVSDKMESEIRLRTRLSVLSIPTIAALDGSAYGGGLDWALSCDMRVAAPHVVLSLPEVNIGSFPGSGSAYRITRLIGVGRAMQFMLFAKQMSAQEALSLGVVNEIANEGTAYELAYRWAEEIAAKSGSAVRAVKEALTRIFMPEQSWLDLTQLDISQKVAESKDFKEGMQAFFEKRPPVFAGDVVQKV</sequence>
<dbReference type="GO" id="GO:0003824">
    <property type="term" value="F:catalytic activity"/>
    <property type="evidence" value="ECO:0007669"/>
    <property type="project" value="InterPro"/>
</dbReference>
<dbReference type="InterPro" id="IPR029045">
    <property type="entry name" value="ClpP/crotonase-like_dom_sf"/>
</dbReference>
<evidence type="ECO:0000256" key="2">
    <source>
        <dbReference type="RuleBase" id="RU003707"/>
    </source>
</evidence>
<proteinExistence type="inferred from homology"/>
<dbReference type="Pfam" id="PF00378">
    <property type="entry name" value="ECH_1"/>
    <property type="match status" value="1"/>
</dbReference>
<dbReference type="Proteomes" id="UP000183410">
    <property type="component" value="Unassembled WGS sequence"/>
</dbReference>
<dbReference type="Gene3D" id="3.90.226.10">
    <property type="entry name" value="2-enoyl-CoA Hydratase, Chain A, domain 1"/>
    <property type="match status" value="1"/>
</dbReference>
<dbReference type="InterPro" id="IPR018376">
    <property type="entry name" value="Enoyl-CoA_hyd/isom_CS"/>
</dbReference>
<dbReference type="OrthoDB" id="254175at2"/>
<evidence type="ECO:0000313" key="4">
    <source>
        <dbReference type="Proteomes" id="UP000183410"/>
    </source>
</evidence>
<dbReference type="PANTHER" id="PTHR11941">
    <property type="entry name" value="ENOYL-COA HYDRATASE-RELATED"/>
    <property type="match status" value="1"/>
</dbReference>
<evidence type="ECO:0000313" key="3">
    <source>
        <dbReference type="EMBL" id="SFF33787.1"/>
    </source>
</evidence>
<gene>
    <name evidence="3" type="ORF">SAMN04487969_12745</name>
</gene>
<dbReference type="RefSeq" id="WP_046234049.1">
    <property type="nucleotide sequence ID" value="NZ_FONN01000027.1"/>
</dbReference>
<comment type="similarity">
    <text evidence="1 2">Belongs to the enoyl-CoA hydratase/isomerase family.</text>
</comment>